<dbReference type="CTD" id="6750409"/>
<evidence type="ECO:0000259" key="7">
    <source>
        <dbReference type="SMART" id="SM00737"/>
    </source>
</evidence>
<dbReference type="GeneID" id="6750409"/>
<evidence type="ECO:0000256" key="1">
    <source>
        <dbReference type="ARBA" id="ARBA00004613"/>
    </source>
</evidence>
<feature type="chain" id="PRO_5002798213" description="MD-2-related lipid-recognition domain-containing protein" evidence="6">
    <location>
        <begin position="18"/>
        <end position="148"/>
    </location>
</feature>
<dbReference type="OMA" id="VDIVCVE"/>
<keyword evidence="3" id="KW-0964">Secreted</keyword>
<dbReference type="InterPro" id="IPR039670">
    <property type="entry name" value="NPC2-like"/>
</dbReference>
<dbReference type="InParanoid" id="B3RMY9"/>
<dbReference type="InterPro" id="IPR033916">
    <property type="entry name" value="ML_Npc2-like"/>
</dbReference>
<evidence type="ECO:0000256" key="3">
    <source>
        <dbReference type="ARBA" id="ARBA00022525"/>
    </source>
</evidence>
<dbReference type="PhylomeDB" id="B3RMY9"/>
<proteinExistence type="inferred from homology"/>
<dbReference type="EMBL" id="DS985242">
    <property type="protein sequence ID" value="EDV27931.1"/>
    <property type="molecule type" value="Genomic_DNA"/>
</dbReference>
<keyword evidence="4 6" id="KW-0732">Signal</keyword>
<dbReference type="STRING" id="10228.B3RMY9"/>
<dbReference type="OrthoDB" id="6489092at2759"/>
<feature type="signal peptide" evidence="6">
    <location>
        <begin position="1"/>
        <end position="17"/>
    </location>
</feature>
<dbReference type="RefSeq" id="XP_002109765.1">
    <property type="nucleotide sequence ID" value="XM_002109729.1"/>
</dbReference>
<sequence length="148" mass="16090">MASSFLFIILVISSCYALDNVRYRDCGSQVGKVKSLSINPCTSQPCILKRGTNVTVTINFSPSESIKKIQAVVFGVLEGVPIPFPLPNPNGCSNSGVKCPLEKSAMYKYHSIIPVKKIYPAVTLIVRWELKNSAGKKVVCLDIPASIE</sequence>
<evidence type="ECO:0000256" key="5">
    <source>
        <dbReference type="ARBA" id="ARBA00023157"/>
    </source>
</evidence>
<dbReference type="GO" id="GO:0032367">
    <property type="term" value="P:intracellular cholesterol transport"/>
    <property type="evidence" value="ECO:0007669"/>
    <property type="project" value="InterPro"/>
</dbReference>
<organism evidence="8 9">
    <name type="scientific">Trichoplax adhaerens</name>
    <name type="common">Trichoplax reptans</name>
    <dbReference type="NCBI Taxonomy" id="10228"/>
    <lineage>
        <taxon>Eukaryota</taxon>
        <taxon>Metazoa</taxon>
        <taxon>Placozoa</taxon>
        <taxon>Uniplacotomia</taxon>
        <taxon>Trichoplacea</taxon>
        <taxon>Trichoplacidae</taxon>
        <taxon>Trichoplax</taxon>
    </lineage>
</organism>
<dbReference type="Proteomes" id="UP000009022">
    <property type="component" value="Unassembled WGS sequence"/>
</dbReference>
<comment type="similarity">
    <text evidence="2">Belongs to the NPC2 family.</text>
</comment>
<dbReference type="PANTHER" id="PTHR11306:SF68">
    <property type="entry name" value="NPC INTRACELLULAR CHOLESTEROL TRANSPORTER 2"/>
    <property type="match status" value="1"/>
</dbReference>
<evidence type="ECO:0000313" key="8">
    <source>
        <dbReference type="EMBL" id="EDV27931.1"/>
    </source>
</evidence>
<evidence type="ECO:0000256" key="6">
    <source>
        <dbReference type="SAM" id="SignalP"/>
    </source>
</evidence>
<reference evidence="8 9" key="1">
    <citation type="journal article" date="2008" name="Nature">
        <title>The Trichoplax genome and the nature of placozoans.</title>
        <authorList>
            <person name="Srivastava M."/>
            <person name="Begovic E."/>
            <person name="Chapman J."/>
            <person name="Putnam N.H."/>
            <person name="Hellsten U."/>
            <person name="Kawashima T."/>
            <person name="Kuo A."/>
            <person name="Mitros T."/>
            <person name="Salamov A."/>
            <person name="Carpenter M.L."/>
            <person name="Signorovitch A.Y."/>
            <person name="Moreno M.A."/>
            <person name="Kamm K."/>
            <person name="Grimwood J."/>
            <person name="Schmutz J."/>
            <person name="Shapiro H."/>
            <person name="Grigoriev I.V."/>
            <person name="Buss L.W."/>
            <person name="Schierwater B."/>
            <person name="Dellaporta S.L."/>
            <person name="Rokhsar D.S."/>
        </authorList>
    </citation>
    <scope>NUCLEOTIDE SEQUENCE [LARGE SCALE GENOMIC DNA]</scope>
    <source>
        <strain evidence="8 9">Grell-BS-1999</strain>
    </source>
</reference>
<dbReference type="HOGENOM" id="CLU_109192_1_0_1"/>
<dbReference type="InterPro" id="IPR014756">
    <property type="entry name" value="Ig_E-set"/>
</dbReference>
<comment type="subcellular location">
    <subcellularLocation>
        <location evidence="1">Secreted</location>
    </subcellularLocation>
</comment>
<dbReference type="GO" id="GO:0005576">
    <property type="term" value="C:extracellular region"/>
    <property type="evidence" value="ECO:0007669"/>
    <property type="project" value="UniProtKB-SubCell"/>
</dbReference>
<keyword evidence="5" id="KW-1015">Disulfide bond</keyword>
<dbReference type="SMART" id="SM00737">
    <property type="entry name" value="ML"/>
    <property type="match status" value="1"/>
</dbReference>
<gene>
    <name evidence="8" type="ORF">TRIADDRAFT_37155</name>
</gene>
<keyword evidence="9" id="KW-1185">Reference proteome</keyword>
<dbReference type="GO" id="GO:0015918">
    <property type="term" value="P:sterol transport"/>
    <property type="evidence" value="ECO:0000318"/>
    <property type="project" value="GO_Central"/>
</dbReference>
<dbReference type="CDD" id="cd00916">
    <property type="entry name" value="Npc2_like"/>
    <property type="match status" value="1"/>
</dbReference>
<dbReference type="SUPFAM" id="SSF81296">
    <property type="entry name" value="E set domains"/>
    <property type="match status" value="1"/>
</dbReference>
<dbReference type="InterPro" id="IPR003172">
    <property type="entry name" value="ML_dom"/>
</dbReference>
<name>B3RMY9_TRIAD</name>
<dbReference type="FunFam" id="2.60.40.770:FF:000001">
    <property type="entry name" value="NPC intracellular cholesterol transporter 2"/>
    <property type="match status" value="1"/>
</dbReference>
<protein>
    <recommendedName>
        <fullName evidence="7">MD-2-related lipid-recognition domain-containing protein</fullName>
    </recommendedName>
</protein>
<dbReference type="KEGG" id="tad:TRIADDRAFT_37155"/>
<dbReference type="eggNOG" id="KOG4063">
    <property type="taxonomic scope" value="Eukaryota"/>
</dbReference>
<dbReference type="Pfam" id="PF02221">
    <property type="entry name" value="E1_DerP2_DerF2"/>
    <property type="match status" value="1"/>
</dbReference>
<evidence type="ECO:0000313" key="9">
    <source>
        <dbReference type="Proteomes" id="UP000009022"/>
    </source>
</evidence>
<feature type="domain" description="MD-2-related lipid-recognition" evidence="7">
    <location>
        <begin position="23"/>
        <end position="145"/>
    </location>
</feature>
<dbReference type="PANTHER" id="PTHR11306">
    <property type="entry name" value="NIEMANN PICK TYPE C2 PROTEIN NPC2-RELATED"/>
    <property type="match status" value="1"/>
</dbReference>
<dbReference type="GO" id="GO:0032934">
    <property type="term" value="F:sterol binding"/>
    <property type="evidence" value="ECO:0000318"/>
    <property type="project" value="GO_Central"/>
</dbReference>
<accession>B3RMY9</accession>
<evidence type="ECO:0000256" key="4">
    <source>
        <dbReference type="ARBA" id="ARBA00022729"/>
    </source>
</evidence>
<evidence type="ECO:0000256" key="2">
    <source>
        <dbReference type="ARBA" id="ARBA00006370"/>
    </source>
</evidence>
<dbReference type="AlphaFoldDB" id="B3RMY9"/>
<dbReference type="Gene3D" id="2.60.40.770">
    <property type="match status" value="1"/>
</dbReference>